<dbReference type="PROSITE" id="PS01040">
    <property type="entry name" value="SBP_BACTERIAL_5"/>
    <property type="match status" value="1"/>
</dbReference>
<evidence type="ECO:0000256" key="2">
    <source>
        <dbReference type="ARBA" id="ARBA00022729"/>
    </source>
</evidence>
<gene>
    <name evidence="5" type="ORF">KDK_77860</name>
</gene>
<keyword evidence="6" id="KW-1185">Reference proteome</keyword>
<dbReference type="EMBL" id="BIFS01000002">
    <property type="protein sequence ID" value="GCE23986.1"/>
    <property type="molecule type" value="Genomic_DNA"/>
</dbReference>
<proteinExistence type="predicted"/>
<dbReference type="GO" id="GO:0030288">
    <property type="term" value="C:outer membrane-bounded periplasmic space"/>
    <property type="evidence" value="ECO:0007669"/>
    <property type="project" value="TreeGrafter"/>
</dbReference>
<evidence type="ECO:0000259" key="4">
    <source>
        <dbReference type="Pfam" id="PF00496"/>
    </source>
</evidence>
<comment type="subcellular location">
    <subcellularLocation>
        <location evidence="1">Cell membrane</location>
        <topology evidence="1">Lipid-anchor</topology>
    </subcellularLocation>
</comment>
<organism evidence="5 6">
    <name type="scientific">Dictyobacter kobayashii</name>
    <dbReference type="NCBI Taxonomy" id="2014872"/>
    <lineage>
        <taxon>Bacteria</taxon>
        <taxon>Bacillati</taxon>
        <taxon>Chloroflexota</taxon>
        <taxon>Ktedonobacteria</taxon>
        <taxon>Ktedonobacterales</taxon>
        <taxon>Dictyobacteraceae</taxon>
        <taxon>Dictyobacter</taxon>
    </lineage>
</organism>
<dbReference type="RefSeq" id="WP_126557295.1">
    <property type="nucleotide sequence ID" value="NZ_BIFS01000002.1"/>
</dbReference>
<dbReference type="InterPro" id="IPR023765">
    <property type="entry name" value="SBP_5_CS"/>
</dbReference>
<dbReference type="Proteomes" id="UP000287188">
    <property type="component" value="Unassembled WGS sequence"/>
</dbReference>
<dbReference type="Pfam" id="PF00496">
    <property type="entry name" value="SBP_bac_5"/>
    <property type="match status" value="1"/>
</dbReference>
<dbReference type="Gene3D" id="3.40.190.10">
    <property type="entry name" value="Periplasmic binding protein-like II"/>
    <property type="match status" value="1"/>
</dbReference>
<dbReference type="PANTHER" id="PTHR30290">
    <property type="entry name" value="PERIPLASMIC BINDING COMPONENT OF ABC TRANSPORTER"/>
    <property type="match status" value="1"/>
</dbReference>
<dbReference type="InterPro" id="IPR039424">
    <property type="entry name" value="SBP_5"/>
</dbReference>
<dbReference type="PANTHER" id="PTHR30290:SF38">
    <property type="entry name" value="D,D-DIPEPTIDE-BINDING PERIPLASMIC PROTEIN DDPA-RELATED"/>
    <property type="match status" value="1"/>
</dbReference>
<evidence type="ECO:0000256" key="3">
    <source>
        <dbReference type="SAM" id="MobiDB-lite"/>
    </source>
</evidence>
<dbReference type="GO" id="GO:0005886">
    <property type="term" value="C:plasma membrane"/>
    <property type="evidence" value="ECO:0007669"/>
    <property type="project" value="UniProtKB-SubCell"/>
</dbReference>
<feature type="region of interest" description="Disordered" evidence="3">
    <location>
        <begin position="38"/>
        <end position="71"/>
    </location>
</feature>
<evidence type="ECO:0000313" key="6">
    <source>
        <dbReference type="Proteomes" id="UP000287188"/>
    </source>
</evidence>
<evidence type="ECO:0000313" key="5">
    <source>
        <dbReference type="EMBL" id="GCE23986.1"/>
    </source>
</evidence>
<dbReference type="OrthoDB" id="239741at2"/>
<feature type="domain" description="Solute-binding protein family 5" evidence="4">
    <location>
        <begin position="99"/>
        <end position="143"/>
    </location>
</feature>
<dbReference type="GO" id="GO:1904680">
    <property type="term" value="F:peptide transmembrane transporter activity"/>
    <property type="evidence" value="ECO:0007669"/>
    <property type="project" value="TreeGrafter"/>
</dbReference>
<reference evidence="6" key="1">
    <citation type="submission" date="2018-12" db="EMBL/GenBank/DDBJ databases">
        <title>Tengunoibacter tsumagoiensis gen. nov., sp. nov., Dictyobacter kobayashii sp. nov., D. alpinus sp. nov., and D. joshuensis sp. nov. and description of Dictyobacteraceae fam. nov. within the order Ktedonobacterales isolated from Tengu-no-mugimeshi.</title>
        <authorList>
            <person name="Wang C.M."/>
            <person name="Zheng Y."/>
            <person name="Sakai Y."/>
            <person name="Toyoda A."/>
            <person name="Minakuchi Y."/>
            <person name="Abe K."/>
            <person name="Yokota A."/>
            <person name="Yabe S."/>
        </authorList>
    </citation>
    <scope>NUCLEOTIDE SEQUENCE [LARGE SCALE GENOMIC DNA]</scope>
    <source>
        <strain evidence="6">Uno11</strain>
    </source>
</reference>
<dbReference type="Gene3D" id="3.90.76.10">
    <property type="entry name" value="Dipeptide-binding Protein, Domain 1"/>
    <property type="match status" value="1"/>
</dbReference>
<dbReference type="InterPro" id="IPR000914">
    <property type="entry name" value="SBP_5_dom"/>
</dbReference>
<comment type="caution">
    <text evidence="5">The sequence shown here is derived from an EMBL/GenBank/DDBJ whole genome shotgun (WGS) entry which is preliminary data.</text>
</comment>
<sequence>MISAFVSGQRWRPKKLWSTAIVSTLLALMVVLTSCGTSGAPGQSSSSKGTSALTVNPSPKGDNPSNFNPLLDPQNTAYGTQGFLYETLLFINRYTGDKTPWLASSYQQSSDLSSITFTIRDGVKWNDGQPLTSDDVVYTFDLLKQ</sequence>
<dbReference type="AlphaFoldDB" id="A0A402AY02"/>
<name>A0A402AY02_9CHLR</name>
<keyword evidence="2" id="KW-0732">Signal</keyword>
<evidence type="ECO:0000256" key="1">
    <source>
        <dbReference type="ARBA" id="ARBA00004193"/>
    </source>
</evidence>
<accession>A0A402AY02</accession>
<dbReference type="GO" id="GO:0042938">
    <property type="term" value="P:dipeptide transport"/>
    <property type="evidence" value="ECO:0007669"/>
    <property type="project" value="TreeGrafter"/>
</dbReference>
<dbReference type="SUPFAM" id="SSF53850">
    <property type="entry name" value="Periplasmic binding protein-like II"/>
    <property type="match status" value="1"/>
</dbReference>
<protein>
    <recommendedName>
        <fullName evidence="4">Solute-binding protein family 5 domain-containing protein</fullName>
    </recommendedName>
</protein>